<organism evidence="1 2">
    <name type="scientific">Funneliformis geosporum</name>
    <dbReference type="NCBI Taxonomy" id="1117311"/>
    <lineage>
        <taxon>Eukaryota</taxon>
        <taxon>Fungi</taxon>
        <taxon>Fungi incertae sedis</taxon>
        <taxon>Mucoromycota</taxon>
        <taxon>Glomeromycotina</taxon>
        <taxon>Glomeromycetes</taxon>
        <taxon>Glomerales</taxon>
        <taxon>Glomeraceae</taxon>
        <taxon>Funneliformis</taxon>
    </lineage>
</organism>
<feature type="non-terminal residue" evidence="1">
    <location>
        <position position="1"/>
    </location>
</feature>
<name>A0A9W4T0V7_9GLOM</name>
<dbReference type="EMBL" id="CAMKVN010005242">
    <property type="protein sequence ID" value="CAI2188503.1"/>
    <property type="molecule type" value="Genomic_DNA"/>
</dbReference>
<evidence type="ECO:0000313" key="1">
    <source>
        <dbReference type="EMBL" id="CAI2188503.1"/>
    </source>
</evidence>
<protein>
    <submittedName>
        <fullName evidence="1">10661_t:CDS:1</fullName>
    </submittedName>
</protein>
<sequence>FISASIKVTLNRNTKFLQDHKEIKIPKEMPQINIENIYTHNCNSVKLEVLIK</sequence>
<comment type="caution">
    <text evidence="1">The sequence shown here is derived from an EMBL/GenBank/DDBJ whole genome shotgun (WGS) entry which is preliminary data.</text>
</comment>
<proteinExistence type="predicted"/>
<gene>
    <name evidence="1" type="ORF">FWILDA_LOCUS13613</name>
</gene>
<dbReference type="AlphaFoldDB" id="A0A9W4T0V7"/>
<dbReference type="Proteomes" id="UP001153678">
    <property type="component" value="Unassembled WGS sequence"/>
</dbReference>
<reference evidence="1" key="1">
    <citation type="submission" date="2022-08" db="EMBL/GenBank/DDBJ databases">
        <authorList>
            <person name="Kallberg Y."/>
            <person name="Tangrot J."/>
            <person name="Rosling A."/>
        </authorList>
    </citation>
    <scope>NUCLEOTIDE SEQUENCE</scope>
    <source>
        <strain evidence="1">Wild A</strain>
    </source>
</reference>
<evidence type="ECO:0000313" key="2">
    <source>
        <dbReference type="Proteomes" id="UP001153678"/>
    </source>
</evidence>
<keyword evidence="2" id="KW-1185">Reference proteome</keyword>
<accession>A0A9W4T0V7</accession>